<evidence type="ECO:0000313" key="4">
    <source>
        <dbReference type="Proteomes" id="UP000186795"/>
    </source>
</evidence>
<accession>A0A1N7LL55</accession>
<feature type="transmembrane region" description="Helical" evidence="1">
    <location>
        <begin position="12"/>
        <end position="30"/>
    </location>
</feature>
<gene>
    <name evidence="3" type="ORF">SAMN05421790_104240</name>
</gene>
<dbReference type="PANTHER" id="PTHR43805:SF1">
    <property type="entry name" value="GP-PDE DOMAIN-CONTAINING PROTEIN"/>
    <property type="match status" value="1"/>
</dbReference>
<keyword evidence="1" id="KW-0812">Transmembrane</keyword>
<dbReference type="Gene3D" id="3.20.20.190">
    <property type="entry name" value="Phosphatidylinositol (PI) phosphodiesterase"/>
    <property type="match status" value="1"/>
</dbReference>
<dbReference type="SUPFAM" id="SSF51695">
    <property type="entry name" value="PLC-like phosphodiesterases"/>
    <property type="match status" value="1"/>
</dbReference>
<sequence length="336" mass="37589">MSTKKRLLLNNTGRRVWVWFLLCVLIFVYFNNSSLFVQSGSGKPKLLAHRGLAQTFDMEGVTNETCTAERIHPPEHPYLENTIPSMRAAFAAGADVVELDVHLTADDQFAVFHDWTLDCRTEGTGVTRDYTMAKLKQLDVGYGYTADGGKTFPFRGKGVALMPSLDEVLSTFPDRSFLIHVKSEDPEEGVKLAKRLSALPQEHRKRLSVYGGDQPIKTLHRHLPDVRVMSRETMKDCLIPYIGVGWTGVVPSACEQTQLHIPEKIAPWLWGWSDRFMERMDRAGTRVILVAGSGGFSEGFDTGEALNRLPSGYSGWIWTNRIDRIAPTVKGEGDSD</sequence>
<dbReference type="PANTHER" id="PTHR43805">
    <property type="entry name" value="GLYCEROPHOSPHORYL DIESTER PHOSPHODIESTERASE"/>
    <property type="match status" value="1"/>
</dbReference>
<dbReference type="InterPro" id="IPR017946">
    <property type="entry name" value="PLC-like_Pdiesterase_TIM-brl"/>
</dbReference>
<dbReference type="InterPro" id="IPR030395">
    <property type="entry name" value="GP_PDE_dom"/>
</dbReference>
<reference evidence="4" key="1">
    <citation type="submission" date="2017-01" db="EMBL/GenBank/DDBJ databases">
        <authorList>
            <person name="Varghese N."/>
            <person name="Submissions S."/>
        </authorList>
    </citation>
    <scope>NUCLEOTIDE SEQUENCE [LARGE SCALE GENOMIC DNA]</scope>
    <source>
        <strain evidence="4">DSM 45196</strain>
    </source>
</reference>
<feature type="domain" description="GP-PDE" evidence="2">
    <location>
        <begin position="64"/>
        <end position="329"/>
    </location>
</feature>
<dbReference type="GO" id="GO:0006629">
    <property type="term" value="P:lipid metabolic process"/>
    <property type="evidence" value="ECO:0007669"/>
    <property type="project" value="InterPro"/>
</dbReference>
<dbReference type="GO" id="GO:0008081">
    <property type="term" value="F:phosphoric diester hydrolase activity"/>
    <property type="evidence" value="ECO:0007669"/>
    <property type="project" value="InterPro"/>
</dbReference>
<proteinExistence type="predicted"/>
<keyword evidence="4" id="KW-1185">Reference proteome</keyword>
<evidence type="ECO:0000259" key="2">
    <source>
        <dbReference type="PROSITE" id="PS51704"/>
    </source>
</evidence>
<keyword evidence="1" id="KW-1133">Transmembrane helix</keyword>
<dbReference type="RefSeq" id="WP_076524537.1">
    <property type="nucleotide sequence ID" value="NZ_CP048103.1"/>
</dbReference>
<keyword evidence="1" id="KW-0472">Membrane</keyword>
<protein>
    <submittedName>
        <fullName evidence="3">Glycerophosphoryl diester phosphodiesterase</fullName>
    </submittedName>
</protein>
<name>A0A1N7LL55_9BACL</name>
<evidence type="ECO:0000256" key="1">
    <source>
        <dbReference type="SAM" id="Phobius"/>
    </source>
</evidence>
<dbReference type="EMBL" id="FTOD01000004">
    <property type="protein sequence ID" value="SIS74532.1"/>
    <property type="molecule type" value="Genomic_DNA"/>
</dbReference>
<dbReference type="PROSITE" id="PS51704">
    <property type="entry name" value="GP_PDE"/>
    <property type="match status" value="1"/>
</dbReference>
<dbReference type="Proteomes" id="UP000186795">
    <property type="component" value="Unassembled WGS sequence"/>
</dbReference>
<dbReference type="Pfam" id="PF03009">
    <property type="entry name" value="GDPD"/>
    <property type="match status" value="1"/>
</dbReference>
<dbReference type="AlphaFoldDB" id="A0A1N7LL55"/>
<evidence type="ECO:0000313" key="3">
    <source>
        <dbReference type="EMBL" id="SIS74532.1"/>
    </source>
</evidence>
<organism evidence="3 4">
    <name type="scientific">Kroppenstedtia eburnea</name>
    <dbReference type="NCBI Taxonomy" id="714067"/>
    <lineage>
        <taxon>Bacteria</taxon>
        <taxon>Bacillati</taxon>
        <taxon>Bacillota</taxon>
        <taxon>Bacilli</taxon>
        <taxon>Bacillales</taxon>
        <taxon>Thermoactinomycetaceae</taxon>
        <taxon>Kroppenstedtia</taxon>
    </lineage>
</organism>
<dbReference type="CDD" id="cd08613">
    <property type="entry name" value="GDPD_GDE4_like_1"/>
    <property type="match status" value="1"/>
</dbReference>
<dbReference type="OrthoDB" id="384721at2"/>